<keyword evidence="4 8" id="KW-0560">Oxidoreductase</keyword>
<dbReference type="SUPFAM" id="SSF48264">
    <property type="entry name" value="Cytochrome P450"/>
    <property type="match status" value="1"/>
</dbReference>
<dbReference type="PRINTS" id="PR00463">
    <property type="entry name" value="EP450I"/>
</dbReference>
<comment type="similarity">
    <text evidence="2 8">Belongs to the cytochrome P450 family.</text>
</comment>
<keyword evidence="5 7" id="KW-0408">Iron</keyword>
<keyword evidence="9" id="KW-0472">Membrane</keyword>
<feature type="transmembrane region" description="Helical" evidence="9">
    <location>
        <begin position="12"/>
        <end position="30"/>
    </location>
</feature>
<proteinExistence type="inferred from homology"/>
<dbReference type="GO" id="GO:0005506">
    <property type="term" value="F:iron ion binding"/>
    <property type="evidence" value="ECO:0007669"/>
    <property type="project" value="InterPro"/>
</dbReference>
<dbReference type="EMBL" id="JAVRRJ010000001">
    <property type="protein sequence ID" value="KAK5089995.1"/>
    <property type="molecule type" value="Genomic_DNA"/>
</dbReference>
<organism evidence="10 11">
    <name type="scientific">Lithohypha guttulata</name>
    <dbReference type="NCBI Taxonomy" id="1690604"/>
    <lineage>
        <taxon>Eukaryota</taxon>
        <taxon>Fungi</taxon>
        <taxon>Dikarya</taxon>
        <taxon>Ascomycota</taxon>
        <taxon>Pezizomycotina</taxon>
        <taxon>Eurotiomycetes</taxon>
        <taxon>Chaetothyriomycetidae</taxon>
        <taxon>Chaetothyriales</taxon>
        <taxon>Trichomeriaceae</taxon>
        <taxon>Lithohypha</taxon>
    </lineage>
</organism>
<keyword evidence="6 8" id="KW-0503">Monooxygenase</keyword>
<dbReference type="PRINTS" id="PR00385">
    <property type="entry name" value="P450"/>
</dbReference>
<dbReference type="PROSITE" id="PS00086">
    <property type="entry name" value="CYTOCHROME_P450"/>
    <property type="match status" value="1"/>
</dbReference>
<sequence length="514" mass="59517">MLKTEQRSLLASWPLFLAAAVVFFLVRRLYREATIGASRRRLIKENGCRPVYKYPHKGVLGYFFGYDTIKENYQAFKDGNFNETVRHRNFKNHNTIEIRNFKRAFITTIEPENVKTVLSTKFGDFSLGKLRGETMSPVFGNGIFTSDGEKWEHSRALIRPSFTRQQVADLSSYEHHVQHLLEHMPKDGSTVDLQELFFRLTMDSATEFLFGKSTNTLVKGQENPASERFIDAFTYVTERMARDFRTARLSRFLPDEKRKTDSEFVREFAADLIKDAIASQRDLERGIGEKKRSYTFLYELLKVTNDFETIRSEILNVLLAGRDTTASLLSHTFHELARRPEIWAKLQAEIDELGGHPPDYETMKGMKYVKWILNEALRLWPVVPNNTRVAVHDTVLPLGGGPDEKSPLFVPKGTPVSYSVWTMHRRKDFFGEDADEFQPERWEQLRTGWEYLPFNGGPRICIGQNFALTEAAYVTIRLLQNFRRIEPRDHAPWAEFMTLTMAVRNGVHVGLYSE</sequence>
<dbReference type="AlphaFoldDB" id="A0AAN7T5T7"/>
<evidence type="ECO:0000256" key="6">
    <source>
        <dbReference type="ARBA" id="ARBA00023033"/>
    </source>
</evidence>
<comment type="caution">
    <text evidence="10">The sequence shown here is derived from an EMBL/GenBank/DDBJ whole genome shotgun (WGS) entry which is preliminary data.</text>
</comment>
<dbReference type="InterPro" id="IPR047146">
    <property type="entry name" value="Cyt_P450_E_CYP52_fungi"/>
</dbReference>
<dbReference type="InterPro" id="IPR002401">
    <property type="entry name" value="Cyt_P450_E_grp-I"/>
</dbReference>
<evidence type="ECO:0000313" key="11">
    <source>
        <dbReference type="Proteomes" id="UP001309876"/>
    </source>
</evidence>
<dbReference type="CDD" id="cd11063">
    <property type="entry name" value="CYP52"/>
    <property type="match status" value="1"/>
</dbReference>
<evidence type="ECO:0000256" key="4">
    <source>
        <dbReference type="ARBA" id="ARBA00023002"/>
    </source>
</evidence>
<dbReference type="PANTHER" id="PTHR24287:SF17">
    <property type="entry name" value="P450, PUTATIVE (EUROFUNG)-RELATED"/>
    <property type="match status" value="1"/>
</dbReference>
<dbReference type="GO" id="GO:0020037">
    <property type="term" value="F:heme binding"/>
    <property type="evidence" value="ECO:0007669"/>
    <property type="project" value="InterPro"/>
</dbReference>
<evidence type="ECO:0000256" key="3">
    <source>
        <dbReference type="ARBA" id="ARBA00022723"/>
    </source>
</evidence>
<protein>
    <recommendedName>
        <fullName evidence="12">Cytochrome P450</fullName>
    </recommendedName>
</protein>
<keyword evidence="9" id="KW-1133">Transmembrane helix</keyword>
<keyword evidence="11" id="KW-1185">Reference proteome</keyword>
<evidence type="ECO:0000256" key="2">
    <source>
        <dbReference type="ARBA" id="ARBA00010617"/>
    </source>
</evidence>
<feature type="binding site" description="axial binding residue" evidence="7">
    <location>
        <position position="461"/>
    </location>
    <ligand>
        <name>heme</name>
        <dbReference type="ChEBI" id="CHEBI:30413"/>
    </ligand>
    <ligandPart>
        <name>Fe</name>
        <dbReference type="ChEBI" id="CHEBI:18248"/>
    </ligandPart>
</feature>
<dbReference type="Gene3D" id="1.10.630.10">
    <property type="entry name" value="Cytochrome P450"/>
    <property type="match status" value="1"/>
</dbReference>
<dbReference type="InterPro" id="IPR017972">
    <property type="entry name" value="Cyt_P450_CS"/>
</dbReference>
<evidence type="ECO:0000256" key="9">
    <source>
        <dbReference type="SAM" id="Phobius"/>
    </source>
</evidence>
<evidence type="ECO:0000313" key="10">
    <source>
        <dbReference type="EMBL" id="KAK5089995.1"/>
    </source>
</evidence>
<keyword evidence="3 7" id="KW-0479">Metal-binding</keyword>
<dbReference type="InterPro" id="IPR001128">
    <property type="entry name" value="Cyt_P450"/>
</dbReference>
<evidence type="ECO:0000256" key="8">
    <source>
        <dbReference type="RuleBase" id="RU000461"/>
    </source>
</evidence>
<evidence type="ECO:0000256" key="5">
    <source>
        <dbReference type="ARBA" id="ARBA00023004"/>
    </source>
</evidence>
<keyword evidence="7 8" id="KW-0349">Heme</keyword>
<gene>
    <name evidence="10" type="ORF">LTR05_000164</name>
</gene>
<dbReference type="Proteomes" id="UP001309876">
    <property type="component" value="Unassembled WGS sequence"/>
</dbReference>
<keyword evidence="9" id="KW-0812">Transmembrane</keyword>
<dbReference type="GO" id="GO:0004497">
    <property type="term" value="F:monooxygenase activity"/>
    <property type="evidence" value="ECO:0007669"/>
    <property type="project" value="UniProtKB-KW"/>
</dbReference>
<evidence type="ECO:0000256" key="1">
    <source>
        <dbReference type="ARBA" id="ARBA00001971"/>
    </source>
</evidence>
<reference evidence="10 11" key="1">
    <citation type="submission" date="2023-08" db="EMBL/GenBank/DDBJ databases">
        <title>Black Yeasts Isolated from many extreme environments.</title>
        <authorList>
            <person name="Coleine C."/>
            <person name="Stajich J.E."/>
            <person name="Selbmann L."/>
        </authorList>
    </citation>
    <scope>NUCLEOTIDE SEQUENCE [LARGE SCALE GENOMIC DNA]</scope>
    <source>
        <strain evidence="10 11">CCFEE 5910</strain>
    </source>
</reference>
<name>A0AAN7T5T7_9EURO</name>
<evidence type="ECO:0008006" key="12">
    <source>
        <dbReference type="Google" id="ProtNLM"/>
    </source>
</evidence>
<evidence type="ECO:0000256" key="7">
    <source>
        <dbReference type="PIRSR" id="PIRSR602401-1"/>
    </source>
</evidence>
<dbReference type="Pfam" id="PF00067">
    <property type="entry name" value="p450"/>
    <property type="match status" value="1"/>
</dbReference>
<dbReference type="InterPro" id="IPR036396">
    <property type="entry name" value="Cyt_P450_sf"/>
</dbReference>
<dbReference type="PANTHER" id="PTHR24287">
    <property type="entry name" value="P450, PUTATIVE (EUROFUNG)-RELATED"/>
    <property type="match status" value="1"/>
</dbReference>
<accession>A0AAN7T5T7</accession>
<comment type="cofactor">
    <cofactor evidence="1 7">
        <name>heme</name>
        <dbReference type="ChEBI" id="CHEBI:30413"/>
    </cofactor>
</comment>
<dbReference type="GO" id="GO:0016705">
    <property type="term" value="F:oxidoreductase activity, acting on paired donors, with incorporation or reduction of molecular oxygen"/>
    <property type="evidence" value="ECO:0007669"/>
    <property type="project" value="InterPro"/>
</dbReference>